<accession>A0A0G1YIB0</accession>
<comment type="caution">
    <text evidence="3">The sequence shown here is derived from an EMBL/GenBank/DDBJ whole genome shotgun (WGS) entry which is preliminary data.</text>
</comment>
<dbReference type="Pfam" id="PF04519">
    <property type="entry name" value="Bactofilin"/>
    <property type="match status" value="1"/>
</dbReference>
<dbReference type="STRING" id="1619044.UY92_C0002G0077"/>
<name>A0A0G1YIB0_9BACT</name>
<dbReference type="InterPro" id="IPR007607">
    <property type="entry name" value="BacA/B"/>
</dbReference>
<comment type="similarity">
    <text evidence="1">Belongs to the bactofilin family.</text>
</comment>
<dbReference type="PANTHER" id="PTHR35024:SF4">
    <property type="entry name" value="POLYMER-FORMING CYTOSKELETAL PROTEIN"/>
    <property type="match status" value="1"/>
</dbReference>
<dbReference type="EMBL" id="LCRX01000002">
    <property type="protein sequence ID" value="KKW42960.1"/>
    <property type="molecule type" value="Genomic_DNA"/>
</dbReference>
<dbReference type="Proteomes" id="UP000033870">
    <property type="component" value="Unassembled WGS sequence"/>
</dbReference>
<feature type="region of interest" description="Disordered" evidence="2">
    <location>
        <begin position="127"/>
        <end position="154"/>
    </location>
</feature>
<sequence>MDTSLNEYSRDAHAHDDVETVVGPSVVVEGDFASEGNILVKGTVSGSVKTARLLTVETGAKIMANVKAGDAVVAGEVRGNVKVDQQLELTSSAKVLGDIQCQVLVVSAGALLQGKVNMKGLEGAEASYDAKKRPVRPKLKSETMEGEAEPADMA</sequence>
<gene>
    <name evidence="3" type="ORF">UY92_C0002G0077</name>
</gene>
<evidence type="ECO:0008006" key="5">
    <source>
        <dbReference type="Google" id="ProtNLM"/>
    </source>
</evidence>
<proteinExistence type="inferred from homology"/>
<feature type="compositionally biased region" description="Acidic residues" evidence="2">
    <location>
        <begin position="144"/>
        <end position="154"/>
    </location>
</feature>
<evidence type="ECO:0000313" key="3">
    <source>
        <dbReference type="EMBL" id="KKW42960.1"/>
    </source>
</evidence>
<evidence type="ECO:0000313" key="4">
    <source>
        <dbReference type="Proteomes" id="UP000033870"/>
    </source>
</evidence>
<dbReference type="PANTHER" id="PTHR35024">
    <property type="entry name" value="HYPOTHETICAL CYTOSOLIC PROTEIN"/>
    <property type="match status" value="1"/>
</dbReference>
<evidence type="ECO:0000256" key="2">
    <source>
        <dbReference type="SAM" id="MobiDB-lite"/>
    </source>
</evidence>
<organism evidence="3 4">
    <name type="scientific">Candidatus Magasanikbacteria bacterium GW2011_GWA2_56_11</name>
    <dbReference type="NCBI Taxonomy" id="1619044"/>
    <lineage>
        <taxon>Bacteria</taxon>
        <taxon>Candidatus Magasanikiibacteriota</taxon>
    </lineage>
</organism>
<dbReference type="AlphaFoldDB" id="A0A0G1YIB0"/>
<reference evidence="3 4" key="1">
    <citation type="journal article" date="2015" name="Nature">
        <title>rRNA introns, odd ribosomes, and small enigmatic genomes across a large radiation of phyla.</title>
        <authorList>
            <person name="Brown C.T."/>
            <person name="Hug L.A."/>
            <person name="Thomas B.C."/>
            <person name="Sharon I."/>
            <person name="Castelle C.J."/>
            <person name="Singh A."/>
            <person name="Wilkins M.J."/>
            <person name="Williams K.H."/>
            <person name="Banfield J.F."/>
        </authorList>
    </citation>
    <scope>NUCLEOTIDE SEQUENCE [LARGE SCALE GENOMIC DNA]</scope>
</reference>
<protein>
    <recommendedName>
        <fullName evidence="5">Integral membrane protein CcmA involved in cell shape determination</fullName>
    </recommendedName>
</protein>
<evidence type="ECO:0000256" key="1">
    <source>
        <dbReference type="ARBA" id="ARBA00044755"/>
    </source>
</evidence>